<evidence type="ECO:0000259" key="1">
    <source>
        <dbReference type="Pfam" id="PF13472"/>
    </source>
</evidence>
<dbReference type="InterPro" id="IPR036514">
    <property type="entry name" value="SGNH_hydro_sf"/>
</dbReference>
<dbReference type="EMBL" id="VOQF01000001">
    <property type="protein sequence ID" value="TXC93375.1"/>
    <property type="molecule type" value="Genomic_DNA"/>
</dbReference>
<accession>A0A5C6W8S1</accession>
<dbReference type="PANTHER" id="PTHR30383">
    <property type="entry name" value="THIOESTERASE 1/PROTEASE 1/LYSOPHOSPHOLIPASE L1"/>
    <property type="match status" value="1"/>
</dbReference>
<name>A0A5C6W8S1_9BACI</name>
<protein>
    <submittedName>
        <fullName evidence="2">Spore gernimation protein</fullName>
    </submittedName>
</protein>
<comment type="caution">
    <text evidence="2">The sequence shown here is derived from an EMBL/GenBank/DDBJ whole genome shotgun (WGS) entry which is preliminary data.</text>
</comment>
<keyword evidence="3" id="KW-1185">Reference proteome</keyword>
<dbReference type="InterPro" id="IPR013830">
    <property type="entry name" value="SGNH_hydro"/>
</dbReference>
<feature type="domain" description="SGNH hydrolase-type esterase" evidence="1">
    <location>
        <begin position="23"/>
        <end position="212"/>
    </location>
</feature>
<proteinExistence type="predicted"/>
<gene>
    <name evidence="2" type="ORF">FS935_04070</name>
</gene>
<reference evidence="2 3" key="1">
    <citation type="journal article" date="2005" name="Int. J. Syst. Evol. Microbiol.">
        <title>Bacillus litoralis sp. nov., isolated from a tidal flat of the Yellow Sea in Korea.</title>
        <authorList>
            <person name="Yoon J.H."/>
            <person name="Oh T.K."/>
        </authorList>
    </citation>
    <scope>NUCLEOTIDE SEQUENCE [LARGE SCALE GENOMIC DNA]</scope>
    <source>
        <strain evidence="2 3">SW-211</strain>
    </source>
</reference>
<dbReference type="SUPFAM" id="SSF52266">
    <property type="entry name" value="SGNH hydrolase"/>
    <property type="match status" value="1"/>
</dbReference>
<dbReference type="GO" id="GO:0004622">
    <property type="term" value="F:phosphatidylcholine lysophospholipase activity"/>
    <property type="evidence" value="ECO:0007669"/>
    <property type="project" value="TreeGrafter"/>
</dbReference>
<dbReference type="PANTHER" id="PTHR30383:SF27">
    <property type="entry name" value="SPORE GERMINATION LIPASE LIPC"/>
    <property type="match status" value="1"/>
</dbReference>
<evidence type="ECO:0000313" key="2">
    <source>
        <dbReference type="EMBL" id="TXC93375.1"/>
    </source>
</evidence>
<dbReference type="Proteomes" id="UP000321363">
    <property type="component" value="Unassembled WGS sequence"/>
</dbReference>
<organism evidence="2 3">
    <name type="scientific">Metabacillus litoralis</name>
    <dbReference type="NCBI Taxonomy" id="152268"/>
    <lineage>
        <taxon>Bacteria</taxon>
        <taxon>Bacillati</taxon>
        <taxon>Bacillota</taxon>
        <taxon>Bacilli</taxon>
        <taxon>Bacillales</taxon>
        <taxon>Bacillaceae</taxon>
        <taxon>Metabacillus</taxon>
    </lineage>
</organism>
<sequence>MLYFFFGGCYVEADHQSFITYVALGDSLTVGVGASFLAPGFVGRYVRLIEKEKHVNVCTNIYARSGIETDGVLDIARSQALHSKIERANIITISAGGNDLIQASKDFIESGETAELVQSVKDCHSNMVRIMGTIHKLKQQCGIPYRVYLLNLYNPLPQIQLADKWVKLFNQHLNSFHNGKTILVADLYSAFQGRQDELLSRDRIHPNNLGYKKIAETLSELGYPAV</sequence>
<dbReference type="Pfam" id="PF13472">
    <property type="entry name" value="Lipase_GDSL_2"/>
    <property type="match status" value="1"/>
</dbReference>
<dbReference type="InterPro" id="IPR051532">
    <property type="entry name" value="Ester_Hydrolysis_Enzymes"/>
</dbReference>
<evidence type="ECO:0000313" key="3">
    <source>
        <dbReference type="Proteomes" id="UP000321363"/>
    </source>
</evidence>
<dbReference type="Gene3D" id="3.40.50.1110">
    <property type="entry name" value="SGNH hydrolase"/>
    <property type="match status" value="1"/>
</dbReference>
<dbReference type="AlphaFoldDB" id="A0A5C6W8S1"/>